<dbReference type="Proteomes" id="UP000629468">
    <property type="component" value="Unassembled WGS sequence"/>
</dbReference>
<proteinExistence type="predicted"/>
<organism evidence="1 2">
    <name type="scientific">Agaricus bisporus var. burnettii</name>
    <dbReference type="NCBI Taxonomy" id="192524"/>
    <lineage>
        <taxon>Eukaryota</taxon>
        <taxon>Fungi</taxon>
        <taxon>Dikarya</taxon>
        <taxon>Basidiomycota</taxon>
        <taxon>Agaricomycotina</taxon>
        <taxon>Agaricomycetes</taxon>
        <taxon>Agaricomycetidae</taxon>
        <taxon>Agaricales</taxon>
        <taxon>Agaricineae</taxon>
        <taxon>Agaricaceae</taxon>
        <taxon>Agaricus</taxon>
    </lineage>
</organism>
<dbReference type="AlphaFoldDB" id="A0A8H7C7D8"/>
<name>A0A8H7C7D8_AGABI</name>
<evidence type="ECO:0000313" key="2">
    <source>
        <dbReference type="Proteomes" id="UP000629468"/>
    </source>
</evidence>
<reference evidence="1 2" key="1">
    <citation type="journal article" name="Sci. Rep.">
        <title>Telomere-to-telomere assembled and centromere annotated genomes of the two main subspecies of the button mushroom Agaricus bisporus reveal especially polymorphic chromosome ends.</title>
        <authorList>
            <person name="Sonnenberg A.S.M."/>
            <person name="Sedaghat-Telgerd N."/>
            <person name="Lavrijssen B."/>
            <person name="Ohm R.A."/>
            <person name="Hendrickx P.M."/>
            <person name="Scholtmeijer K."/>
            <person name="Baars J.J.P."/>
            <person name="van Peer A."/>
        </authorList>
    </citation>
    <scope>NUCLEOTIDE SEQUENCE [LARGE SCALE GENOMIC DNA]</scope>
    <source>
        <strain evidence="1 2">H119_p4</strain>
    </source>
</reference>
<sequence length="68" mass="7727">MEVTLELHRTVPMTLPTPSCDRGEMKRHVLREFLSASGRQAYAGAVVSEFCPSEVVRDPDPQRLTLWK</sequence>
<comment type="caution">
    <text evidence="1">The sequence shown here is derived from an EMBL/GenBank/DDBJ whole genome shotgun (WGS) entry which is preliminary data.</text>
</comment>
<dbReference type="EMBL" id="JABXXO010000011">
    <property type="protein sequence ID" value="KAF7764064.1"/>
    <property type="molecule type" value="Genomic_DNA"/>
</dbReference>
<accession>A0A8H7C7D8</accession>
<protein>
    <submittedName>
        <fullName evidence="1">Uncharacterized protein</fullName>
    </submittedName>
</protein>
<gene>
    <name evidence="1" type="ORF">Agabi119p4_8601</name>
</gene>
<evidence type="ECO:0000313" key="1">
    <source>
        <dbReference type="EMBL" id="KAF7764064.1"/>
    </source>
</evidence>